<feature type="region of interest" description="Interaction with tRNA" evidence="9">
    <location>
        <begin position="307"/>
        <end position="308"/>
    </location>
</feature>
<feature type="binding site" evidence="9">
    <location>
        <position position="32"/>
    </location>
    <ligand>
        <name>ATP</name>
        <dbReference type="ChEBI" id="CHEBI:30616"/>
    </ligand>
</feature>
<evidence type="ECO:0000313" key="13">
    <source>
        <dbReference type="Proteomes" id="UP001275932"/>
    </source>
</evidence>
<dbReference type="InterPro" id="IPR014729">
    <property type="entry name" value="Rossmann-like_a/b/a_fold"/>
</dbReference>
<dbReference type="EC" id="2.8.1.13" evidence="9"/>
<feature type="site" description="Interaction with tRNA" evidence="9">
    <location>
        <position position="340"/>
    </location>
</feature>
<dbReference type="RefSeq" id="WP_370397062.1">
    <property type="nucleotide sequence ID" value="NZ_JALBUT010000005.1"/>
</dbReference>
<feature type="binding site" evidence="9">
    <location>
        <begin position="6"/>
        <end position="13"/>
    </location>
    <ligand>
        <name>ATP</name>
        <dbReference type="ChEBI" id="CHEBI:30616"/>
    </ligand>
</feature>
<dbReference type="EMBL" id="JALBUT010000005">
    <property type="protein sequence ID" value="MDX8415615.1"/>
    <property type="molecule type" value="Genomic_DNA"/>
</dbReference>
<feature type="active site" description="Nucleophile" evidence="9">
    <location>
        <position position="100"/>
    </location>
</feature>
<feature type="region of interest" description="Interaction with tRNA" evidence="9">
    <location>
        <begin position="147"/>
        <end position="149"/>
    </location>
</feature>
<keyword evidence="7 9" id="KW-1015">Disulfide bond</keyword>
<dbReference type="Proteomes" id="UP001275932">
    <property type="component" value="Unassembled WGS sequence"/>
</dbReference>
<comment type="catalytic activity">
    <reaction evidence="8 9">
        <text>S-sulfanyl-L-cysteinyl-[protein] + uridine(34) in tRNA + AH2 + ATP = 2-thiouridine(34) in tRNA + L-cysteinyl-[protein] + A + AMP + diphosphate + H(+)</text>
        <dbReference type="Rhea" id="RHEA:47032"/>
        <dbReference type="Rhea" id="RHEA-COMP:10131"/>
        <dbReference type="Rhea" id="RHEA-COMP:11726"/>
        <dbReference type="Rhea" id="RHEA-COMP:11727"/>
        <dbReference type="Rhea" id="RHEA-COMP:11728"/>
        <dbReference type="ChEBI" id="CHEBI:13193"/>
        <dbReference type="ChEBI" id="CHEBI:15378"/>
        <dbReference type="ChEBI" id="CHEBI:17499"/>
        <dbReference type="ChEBI" id="CHEBI:29950"/>
        <dbReference type="ChEBI" id="CHEBI:30616"/>
        <dbReference type="ChEBI" id="CHEBI:33019"/>
        <dbReference type="ChEBI" id="CHEBI:61963"/>
        <dbReference type="ChEBI" id="CHEBI:65315"/>
        <dbReference type="ChEBI" id="CHEBI:87170"/>
        <dbReference type="ChEBI" id="CHEBI:456215"/>
        <dbReference type="EC" id="2.8.1.13"/>
    </reaction>
</comment>
<evidence type="ECO:0000256" key="6">
    <source>
        <dbReference type="ARBA" id="ARBA00022884"/>
    </source>
</evidence>
<feature type="region of interest" description="Interaction with target base in tRNA" evidence="9">
    <location>
        <begin position="95"/>
        <end position="97"/>
    </location>
</feature>
<keyword evidence="13" id="KW-1185">Reference proteome</keyword>
<dbReference type="Pfam" id="PF20259">
    <property type="entry name" value="tRNA_Me_trans_M"/>
    <property type="match status" value="1"/>
</dbReference>
<feature type="domain" description="tRNA-specific 2-thiouridylase MnmA-like central" evidence="11">
    <location>
        <begin position="205"/>
        <end position="268"/>
    </location>
</feature>
<dbReference type="Gene3D" id="2.30.30.280">
    <property type="entry name" value="Adenine nucleotide alpha hydrolases-like domains"/>
    <property type="match status" value="1"/>
</dbReference>
<evidence type="ECO:0000256" key="2">
    <source>
        <dbReference type="ARBA" id="ARBA00022679"/>
    </source>
</evidence>
<feature type="disulfide bond" description="Alternate" evidence="9">
    <location>
        <begin position="100"/>
        <end position="197"/>
    </location>
</feature>
<dbReference type="InterPro" id="IPR023382">
    <property type="entry name" value="MnmA-like_central_sf"/>
</dbReference>
<keyword evidence="2 9" id="KW-0808">Transferase</keyword>
<dbReference type="Pfam" id="PF20258">
    <property type="entry name" value="tRNA_Me_trans_C"/>
    <property type="match status" value="1"/>
</dbReference>
<evidence type="ECO:0000256" key="8">
    <source>
        <dbReference type="ARBA" id="ARBA00051542"/>
    </source>
</evidence>
<dbReference type="PANTHER" id="PTHR11933">
    <property type="entry name" value="TRNA 5-METHYLAMINOMETHYL-2-THIOURIDYLATE -METHYLTRANSFERASE"/>
    <property type="match status" value="1"/>
</dbReference>
<accession>A0ABU4WJ41</accession>
<keyword evidence="6 9" id="KW-0694">RNA-binding</keyword>
<feature type="binding site" evidence="9">
    <location>
        <position position="124"/>
    </location>
    <ligand>
        <name>ATP</name>
        <dbReference type="ChEBI" id="CHEBI:30616"/>
    </ligand>
</feature>
<dbReference type="HAMAP" id="MF_00144">
    <property type="entry name" value="tRNA_thiouridyl_MnmA"/>
    <property type="match status" value="1"/>
</dbReference>
<reference evidence="12 13" key="1">
    <citation type="submission" date="2022-03" db="EMBL/GenBank/DDBJ databases">
        <title>Novel taxa within the pig intestine.</title>
        <authorList>
            <person name="Wylensek D."/>
            <person name="Bishof K."/>
            <person name="Afrizal A."/>
            <person name="Clavel T."/>
        </authorList>
    </citation>
    <scope>NUCLEOTIDE SEQUENCE [LARGE SCALE GENOMIC DNA]</scope>
    <source>
        <strain evidence="12 13">CLA-KB-P66</strain>
    </source>
</reference>
<sequence length="357" mass="39850">MKIMAALSGGVDSAVAALLLKQQGYDVCGAYMKTWMNEDASSFMGDCPWHQDIIDAEACAKKIGIDFEVVDFIKEYREQIVEYMVDGYKRGITPNPDVMCNRRMKFGKFLDFAKSRGCDVVATGHYCASTENFDGTKDLLIGADPSKDQSYFLAMITQAQLQSASFPIGSLLKSEVREIAKMNGLPNCDKKDSQGICFLGKIKIQDFLREFIEEKPGDIINAEGKTVGRHKGLFNYTIGQRKGIGVPSNTDNKNYVVVAKDFENNVLRIDFDSPTQPDLWKTEVEVENINWINKTLSEETEIETRVRYRDGLVKSKFTPLSDGTARVEFSEPQRAIASGQILALYRGNTLLGGAVYK</sequence>
<dbReference type="SUPFAM" id="SSF52402">
    <property type="entry name" value="Adenine nucleotide alpha hydrolases-like"/>
    <property type="match status" value="1"/>
</dbReference>
<comment type="similarity">
    <text evidence="9">Belongs to the MnmA/TRMU family.</text>
</comment>
<dbReference type="PANTHER" id="PTHR11933:SF5">
    <property type="entry name" value="MITOCHONDRIAL TRNA-SPECIFIC 2-THIOURIDYLASE 1"/>
    <property type="match status" value="1"/>
</dbReference>
<dbReference type="Pfam" id="PF03054">
    <property type="entry name" value="tRNA_Me_trans"/>
    <property type="match status" value="1"/>
</dbReference>
<feature type="domain" description="tRNA-specific 2-thiouridylase MnmA-like C-terminal" evidence="10">
    <location>
        <begin position="282"/>
        <end position="355"/>
    </location>
</feature>
<evidence type="ECO:0000313" key="12">
    <source>
        <dbReference type="EMBL" id="MDX8415615.1"/>
    </source>
</evidence>
<dbReference type="GO" id="GO:0103016">
    <property type="term" value="F:tRNA-uridine 2-sulfurtransferase activity"/>
    <property type="evidence" value="ECO:0007669"/>
    <property type="project" value="UniProtKB-EC"/>
</dbReference>
<comment type="caution">
    <text evidence="12">The sequence shown here is derived from an EMBL/GenBank/DDBJ whole genome shotgun (WGS) entry which is preliminary data.</text>
</comment>
<name>A0ABU4WJ41_9BACT</name>
<dbReference type="InterPro" id="IPR004506">
    <property type="entry name" value="MnmA-like"/>
</dbReference>
<dbReference type="Gene3D" id="3.40.50.620">
    <property type="entry name" value="HUPs"/>
    <property type="match status" value="1"/>
</dbReference>
<protein>
    <recommendedName>
        <fullName evidence="9">tRNA-specific 2-thiouridylase MnmA</fullName>
        <ecNumber evidence="9">2.8.1.13</ecNumber>
    </recommendedName>
</protein>
<keyword evidence="4 9" id="KW-0547">Nucleotide-binding</keyword>
<dbReference type="NCBIfam" id="TIGR00420">
    <property type="entry name" value="trmU"/>
    <property type="match status" value="1"/>
</dbReference>
<evidence type="ECO:0000259" key="10">
    <source>
        <dbReference type="Pfam" id="PF20258"/>
    </source>
</evidence>
<evidence type="ECO:0000256" key="4">
    <source>
        <dbReference type="ARBA" id="ARBA00022741"/>
    </source>
</evidence>
<organism evidence="12 13">
    <name type="scientific">Intestinicryptomonas porci</name>
    <dbReference type="NCBI Taxonomy" id="2926320"/>
    <lineage>
        <taxon>Bacteria</taxon>
        <taxon>Pseudomonadati</taxon>
        <taxon>Verrucomicrobiota</taxon>
        <taxon>Opitutia</taxon>
        <taxon>Opitutales</taxon>
        <taxon>Intestinicryptomonaceae</taxon>
        <taxon>Intestinicryptomonas</taxon>
    </lineage>
</organism>
<comment type="function">
    <text evidence="9">Catalyzes the 2-thiolation of uridine at the wobble position (U34) of tRNA, leading to the formation of s(2)U34.</text>
</comment>
<dbReference type="InterPro" id="IPR046884">
    <property type="entry name" value="MnmA-like_central"/>
</dbReference>
<feature type="active site" description="Cysteine persulfide intermediate" evidence="9">
    <location>
        <position position="197"/>
    </location>
</feature>
<keyword evidence="1 9" id="KW-0820">tRNA-binding</keyword>
<dbReference type="Gene3D" id="2.40.30.10">
    <property type="entry name" value="Translation factors"/>
    <property type="match status" value="1"/>
</dbReference>
<keyword evidence="9" id="KW-0963">Cytoplasm</keyword>
<keyword evidence="3 9" id="KW-0819">tRNA processing</keyword>
<gene>
    <name evidence="9 12" type="primary">mnmA</name>
    <name evidence="12" type="ORF">MOX91_05400</name>
</gene>
<proteinExistence type="inferred from homology"/>
<dbReference type="CDD" id="cd01998">
    <property type="entry name" value="MnmA_TRMU-like"/>
    <property type="match status" value="1"/>
</dbReference>
<evidence type="ECO:0000256" key="9">
    <source>
        <dbReference type="HAMAP-Rule" id="MF_00144"/>
    </source>
</evidence>
<evidence type="ECO:0000256" key="5">
    <source>
        <dbReference type="ARBA" id="ARBA00022840"/>
    </source>
</evidence>
<keyword evidence="5 9" id="KW-0067">ATP-binding</keyword>
<evidence type="ECO:0000256" key="3">
    <source>
        <dbReference type="ARBA" id="ARBA00022694"/>
    </source>
</evidence>
<feature type="site" description="Interaction with tRNA" evidence="9">
    <location>
        <position position="125"/>
    </location>
</feature>
<comment type="subcellular location">
    <subcellularLocation>
        <location evidence="9">Cytoplasm</location>
    </subcellularLocation>
</comment>
<dbReference type="InterPro" id="IPR046885">
    <property type="entry name" value="MnmA-like_C"/>
</dbReference>
<dbReference type="NCBIfam" id="NF001138">
    <property type="entry name" value="PRK00143.1"/>
    <property type="match status" value="1"/>
</dbReference>
<evidence type="ECO:0000259" key="11">
    <source>
        <dbReference type="Pfam" id="PF20259"/>
    </source>
</evidence>
<evidence type="ECO:0000256" key="1">
    <source>
        <dbReference type="ARBA" id="ARBA00022555"/>
    </source>
</evidence>
<evidence type="ECO:0000256" key="7">
    <source>
        <dbReference type="ARBA" id="ARBA00023157"/>
    </source>
</evidence>